<feature type="transmembrane region" description="Helical" evidence="1">
    <location>
        <begin position="112"/>
        <end position="135"/>
    </location>
</feature>
<dbReference type="AlphaFoldDB" id="A0A0H3K5B0"/>
<proteinExistence type="predicted"/>
<feature type="transmembrane region" description="Helical" evidence="1">
    <location>
        <begin position="79"/>
        <end position="100"/>
    </location>
</feature>
<dbReference type="RefSeq" id="WP_011244754.1">
    <property type="nucleotide sequence ID" value="NC_006576.1"/>
</dbReference>
<feature type="transmembrane region" description="Helical" evidence="1">
    <location>
        <begin position="239"/>
        <end position="258"/>
    </location>
</feature>
<dbReference type="GeneID" id="72430511"/>
<dbReference type="KEGG" id="syc:syc2444_c"/>
<dbReference type="Proteomes" id="UP000001175">
    <property type="component" value="Chromosome"/>
</dbReference>
<protein>
    <recommendedName>
        <fullName evidence="4">TIGR00341 family protein</fullName>
    </recommendedName>
</protein>
<organism evidence="2 3">
    <name type="scientific">Synechococcus sp. (strain ATCC 27144 / PCC 6301 / SAUG 1402/1)</name>
    <name type="common">Anacystis nidulans</name>
    <dbReference type="NCBI Taxonomy" id="269084"/>
    <lineage>
        <taxon>Bacteria</taxon>
        <taxon>Bacillati</taxon>
        <taxon>Cyanobacteriota</taxon>
        <taxon>Cyanophyceae</taxon>
        <taxon>Synechococcales</taxon>
        <taxon>Synechococcaceae</taxon>
        <taxon>Synechococcus</taxon>
    </lineage>
</organism>
<reference evidence="2 3" key="1">
    <citation type="journal article" date="2007" name="Photosyn. Res.">
        <title>Complete nucleotide sequence of the freshwater unicellular cyanobacterium Synechococcus elongatus PCC 6301 chromosome: gene content and organization.</title>
        <authorList>
            <person name="Sugita C."/>
            <person name="Ogata K."/>
            <person name="Shikata M."/>
            <person name="Jikuya H."/>
            <person name="Takano J."/>
            <person name="Furumichi M."/>
            <person name="Kanehisa M."/>
            <person name="Omata T."/>
            <person name="Sugiura M."/>
            <person name="Sugita M."/>
        </authorList>
    </citation>
    <scope>NUCLEOTIDE SEQUENCE [LARGE SCALE GENOMIC DNA]</scope>
    <source>
        <strain evidence="3">ATCC 27144 / PCC 6301 / SAUG 1402/1</strain>
    </source>
</reference>
<feature type="transmembrane region" description="Helical" evidence="1">
    <location>
        <begin position="56"/>
        <end position="73"/>
    </location>
</feature>
<feature type="transmembrane region" description="Helical" evidence="1">
    <location>
        <begin position="206"/>
        <end position="227"/>
    </location>
</feature>
<dbReference type="PANTHER" id="PTHR20992">
    <property type="entry name" value="AT15442P-RELATED"/>
    <property type="match status" value="1"/>
</dbReference>
<dbReference type="eggNOG" id="COG1808">
    <property type="taxonomic scope" value="Bacteria"/>
</dbReference>
<name>A0A0H3K5B0_SYNP6</name>
<feature type="transmembrane region" description="Helical" evidence="1">
    <location>
        <begin position="147"/>
        <end position="165"/>
    </location>
</feature>
<feature type="transmembrane region" description="Helical" evidence="1">
    <location>
        <begin position="177"/>
        <end position="200"/>
    </location>
</feature>
<sequence>MKLSFGARRQLIRQRRRVQDAVQRNSGRWKWIGGRPVSLPVLNRSLWKIAEPTSDYYLLLLLSGSIASFGLLANSAATIIGAMIVAPLMGPILAIGYAIVAGNRRLLKRSLLALSTGALLTVTVAVIIGGILGSIDPGSEIMGRTQPTLLDLGVALAAGATGALAQCRRDIANTLPGVAIAVALVPPLSVVGLGLALGSLPIAGGSFLLFLTNLVGIILASSGVFLWQNYGTFTRARQGLMAAVLAMFTLTIPLGLSLQAAVRRAQVVTVAEDVLRSRYSAVTGVRLRDIRVQLQGQTTHLEIALEAPPDVISANLVDDIRQQMETRLRSPVSLDVRLLLIEQFQSNKSISPSNRR</sequence>
<dbReference type="PANTHER" id="PTHR20992:SF9">
    <property type="entry name" value="AT15442P-RELATED"/>
    <property type="match status" value="1"/>
</dbReference>
<evidence type="ECO:0008006" key="4">
    <source>
        <dbReference type="Google" id="ProtNLM"/>
    </source>
</evidence>
<evidence type="ECO:0000313" key="2">
    <source>
        <dbReference type="EMBL" id="BAD80634.1"/>
    </source>
</evidence>
<evidence type="ECO:0000256" key="1">
    <source>
        <dbReference type="SAM" id="Phobius"/>
    </source>
</evidence>
<keyword evidence="1" id="KW-0812">Transmembrane</keyword>
<dbReference type="InterPro" id="IPR005240">
    <property type="entry name" value="DUF389"/>
</dbReference>
<gene>
    <name evidence="2" type="ordered locus">syc2444_c</name>
</gene>
<accession>A0A0H3K5B0</accession>
<dbReference type="Pfam" id="PF04087">
    <property type="entry name" value="DUF389"/>
    <property type="match status" value="1"/>
</dbReference>
<evidence type="ECO:0000313" key="3">
    <source>
        <dbReference type="Proteomes" id="UP000001175"/>
    </source>
</evidence>
<dbReference type="EMBL" id="AP008231">
    <property type="protein sequence ID" value="BAD80634.1"/>
    <property type="molecule type" value="Genomic_DNA"/>
</dbReference>
<dbReference type="NCBIfam" id="TIGR00341">
    <property type="entry name" value="TIGR00341 family protein"/>
    <property type="match status" value="1"/>
</dbReference>
<keyword evidence="1" id="KW-0472">Membrane</keyword>
<keyword evidence="1" id="KW-1133">Transmembrane helix</keyword>